<dbReference type="SUPFAM" id="SSF51230">
    <property type="entry name" value="Single hybrid motif"/>
    <property type="match status" value="1"/>
</dbReference>
<evidence type="ECO:0000313" key="3">
    <source>
        <dbReference type="Proteomes" id="UP000414136"/>
    </source>
</evidence>
<sequence>MAWSLPELLHKGFDLASDILSYLRDGDEGTDRAQSENATSLVLETKVLTAIDDVSRKLDLVAQDIVSKVSQKLEHDQLERLSAQIKAVKFGIQFGDESMLKLPLVQVAEQIEYAKHRIAEGKYEWLGPWMMAESIRLVGLREIARNDAACEVLKREALSFRLNILDFTGDFLLKAVNSPWVKISEFVEGRNEDVLRLIENSSDFGVTDTVFKEIRLDKASLKDWHRLNVLTVSVKVGSEVKAGDQILQYEGADEWYDVLFHSPESGTVAELHVKSGDKLEKGALLVTLRQG</sequence>
<proteinExistence type="predicted"/>
<feature type="domain" description="Lipoyl-binding" evidence="1">
    <location>
        <begin position="229"/>
        <end position="288"/>
    </location>
</feature>
<dbReference type="Pfam" id="PF00364">
    <property type="entry name" value="Biotin_lipoyl"/>
    <property type="match status" value="1"/>
</dbReference>
<dbReference type="Proteomes" id="UP000414136">
    <property type="component" value="Unassembled WGS sequence"/>
</dbReference>
<name>A0A5E5AV69_9BURK</name>
<evidence type="ECO:0000313" key="2">
    <source>
        <dbReference type="EMBL" id="VVE77006.1"/>
    </source>
</evidence>
<dbReference type="OrthoDB" id="9812676at2"/>
<dbReference type="CDD" id="cd06850">
    <property type="entry name" value="biotinyl_domain"/>
    <property type="match status" value="1"/>
</dbReference>
<accession>A0A5E5AV69</accession>
<organism evidence="2 3">
    <name type="scientific">Pandoraea captiosa</name>
    <dbReference type="NCBI Taxonomy" id="2508302"/>
    <lineage>
        <taxon>Bacteria</taxon>
        <taxon>Pseudomonadati</taxon>
        <taxon>Pseudomonadota</taxon>
        <taxon>Betaproteobacteria</taxon>
        <taxon>Burkholderiales</taxon>
        <taxon>Burkholderiaceae</taxon>
        <taxon>Pandoraea</taxon>
    </lineage>
</organism>
<dbReference type="EMBL" id="CABPSQ010000024">
    <property type="protein sequence ID" value="VVE77006.1"/>
    <property type="molecule type" value="Genomic_DNA"/>
</dbReference>
<protein>
    <recommendedName>
        <fullName evidence="1">Lipoyl-binding domain-containing protein</fullName>
    </recommendedName>
</protein>
<keyword evidence="3" id="KW-1185">Reference proteome</keyword>
<dbReference type="InterPro" id="IPR011053">
    <property type="entry name" value="Single_hybrid_motif"/>
</dbReference>
<dbReference type="Gene3D" id="2.40.50.100">
    <property type="match status" value="1"/>
</dbReference>
<evidence type="ECO:0000259" key="1">
    <source>
        <dbReference type="Pfam" id="PF00364"/>
    </source>
</evidence>
<gene>
    <name evidence="2" type="ORF">PCA31118_05356</name>
</gene>
<dbReference type="InterPro" id="IPR000089">
    <property type="entry name" value="Biotin_lipoyl"/>
</dbReference>
<reference evidence="2 3" key="1">
    <citation type="submission" date="2019-08" db="EMBL/GenBank/DDBJ databases">
        <authorList>
            <person name="Peeters C."/>
        </authorList>
    </citation>
    <scope>NUCLEOTIDE SEQUENCE [LARGE SCALE GENOMIC DNA]</scope>
    <source>
        <strain evidence="2 3">LMG 31118</strain>
    </source>
</reference>
<dbReference type="RefSeq" id="WP_150627934.1">
    <property type="nucleotide sequence ID" value="NZ_CABPSQ010000024.1"/>
</dbReference>
<dbReference type="AlphaFoldDB" id="A0A5E5AV69"/>